<keyword evidence="1" id="KW-0732">Signal</keyword>
<sequence length="70" mass="8047">MKKIFFALILILRSSLCFATEISFSGLLVEDTCNRSTTEYKVCSTNKISNFSQQAMQYAIDHHILTLTYF</sequence>
<evidence type="ECO:0000256" key="1">
    <source>
        <dbReference type="SAM" id="SignalP"/>
    </source>
</evidence>
<feature type="signal peptide" evidence="1">
    <location>
        <begin position="1"/>
        <end position="19"/>
    </location>
</feature>
<protein>
    <submittedName>
        <fullName evidence="2">Uncharacterized protein</fullName>
    </submittedName>
</protein>
<evidence type="ECO:0000313" key="3">
    <source>
        <dbReference type="Proteomes" id="UP000242501"/>
    </source>
</evidence>
<evidence type="ECO:0000313" key="2">
    <source>
        <dbReference type="EMBL" id="SDB90875.1"/>
    </source>
</evidence>
<name>A0A1G6HAB9_9GAMM</name>
<proteinExistence type="predicted"/>
<dbReference type="Proteomes" id="UP000242501">
    <property type="component" value="Unassembled WGS sequence"/>
</dbReference>
<reference evidence="3" key="1">
    <citation type="submission" date="2016-09" db="EMBL/GenBank/DDBJ databases">
        <authorList>
            <person name="Varghese N."/>
            <person name="Submissions S."/>
        </authorList>
    </citation>
    <scope>NUCLEOTIDE SEQUENCE [LARGE SCALE GENOMIC DNA]</scope>
    <source>
        <strain evidence="3">ANC 4422</strain>
    </source>
</reference>
<feature type="chain" id="PRO_5017420100" evidence="1">
    <location>
        <begin position="20"/>
        <end position="70"/>
    </location>
</feature>
<gene>
    <name evidence="2" type="ORF">SAMN05421733_104196</name>
</gene>
<dbReference type="AlphaFoldDB" id="A0A1G6HAB9"/>
<dbReference type="STRING" id="1219383.SAMN05421733_104196"/>
<dbReference type="EMBL" id="FMYL01000004">
    <property type="protein sequence ID" value="SDB90875.1"/>
    <property type="molecule type" value="Genomic_DNA"/>
</dbReference>
<organism evidence="2 3">
    <name type="scientific">Acinetobacter boissieri</name>
    <dbReference type="NCBI Taxonomy" id="1219383"/>
    <lineage>
        <taxon>Bacteria</taxon>
        <taxon>Pseudomonadati</taxon>
        <taxon>Pseudomonadota</taxon>
        <taxon>Gammaproteobacteria</taxon>
        <taxon>Moraxellales</taxon>
        <taxon>Moraxellaceae</taxon>
        <taxon>Acinetobacter</taxon>
    </lineage>
</organism>
<accession>A0A1G6HAB9</accession>
<keyword evidence="3" id="KW-1185">Reference proteome</keyword>